<evidence type="ECO:0000256" key="1">
    <source>
        <dbReference type="SAM" id="MobiDB-lite"/>
    </source>
</evidence>
<name>A0AAD7PJ95_QUISA</name>
<feature type="compositionally biased region" description="Basic and acidic residues" evidence="1">
    <location>
        <begin position="34"/>
        <end position="43"/>
    </location>
</feature>
<reference evidence="3" key="1">
    <citation type="journal article" date="2023" name="Science">
        <title>Elucidation of the pathway for biosynthesis of saponin adjuvants from the soapbark tree.</title>
        <authorList>
            <person name="Reed J."/>
            <person name="Orme A."/>
            <person name="El-Demerdash A."/>
            <person name="Owen C."/>
            <person name="Martin L.B.B."/>
            <person name="Misra R.C."/>
            <person name="Kikuchi S."/>
            <person name="Rejzek M."/>
            <person name="Martin A.C."/>
            <person name="Harkess A."/>
            <person name="Leebens-Mack J."/>
            <person name="Louveau T."/>
            <person name="Stephenson M.J."/>
            <person name="Osbourn A."/>
        </authorList>
    </citation>
    <scope>NUCLEOTIDE SEQUENCE</scope>
    <source>
        <strain evidence="3">S10</strain>
    </source>
</reference>
<protein>
    <submittedName>
        <fullName evidence="3">Root meristem growth factor 9-like</fullName>
    </submittedName>
</protein>
<keyword evidence="4" id="KW-1185">Reference proteome</keyword>
<dbReference type="Proteomes" id="UP001163823">
    <property type="component" value="Chromosome 9"/>
</dbReference>
<dbReference type="InterPro" id="IPR049306">
    <property type="entry name" value="GLV1-2"/>
</dbReference>
<comment type="caution">
    <text evidence="3">The sequence shown here is derived from an EMBL/GenBank/DDBJ whole genome shotgun (WGS) entry which is preliminary data.</text>
</comment>
<keyword evidence="2" id="KW-0732">Signal</keyword>
<feature type="region of interest" description="Disordered" evidence="1">
    <location>
        <begin position="31"/>
        <end position="53"/>
    </location>
</feature>
<dbReference type="KEGG" id="qsa:O6P43_023307"/>
<dbReference type="Pfam" id="PF21529">
    <property type="entry name" value="GLV1-2"/>
    <property type="match status" value="1"/>
</dbReference>
<dbReference type="AlphaFoldDB" id="A0AAD7PJ95"/>
<accession>A0AAD7PJ95</accession>
<feature type="chain" id="PRO_5042215474" evidence="2">
    <location>
        <begin position="28"/>
        <end position="79"/>
    </location>
</feature>
<evidence type="ECO:0000256" key="2">
    <source>
        <dbReference type="SAM" id="SignalP"/>
    </source>
</evidence>
<evidence type="ECO:0000313" key="4">
    <source>
        <dbReference type="Proteomes" id="UP001163823"/>
    </source>
</evidence>
<gene>
    <name evidence="3" type="ORF">O6P43_023307</name>
</gene>
<sequence>MAMVPERRVVLVAFLVLLCFISITARARNLRGTSTDHEAELQDSKNLFESNQYKEKDNVEVDFASVDYTPTKGNPPIHN</sequence>
<feature type="signal peptide" evidence="2">
    <location>
        <begin position="1"/>
        <end position="27"/>
    </location>
</feature>
<evidence type="ECO:0000313" key="3">
    <source>
        <dbReference type="EMBL" id="KAJ7956939.1"/>
    </source>
</evidence>
<dbReference type="EMBL" id="JARAOO010000009">
    <property type="protein sequence ID" value="KAJ7956939.1"/>
    <property type="molecule type" value="Genomic_DNA"/>
</dbReference>
<organism evidence="3 4">
    <name type="scientific">Quillaja saponaria</name>
    <name type="common">Soap bark tree</name>
    <dbReference type="NCBI Taxonomy" id="32244"/>
    <lineage>
        <taxon>Eukaryota</taxon>
        <taxon>Viridiplantae</taxon>
        <taxon>Streptophyta</taxon>
        <taxon>Embryophyta</taxon>
        <taxon>Tracheophyta</taxon>
        <taxon>Spermatophyta</taxon>
        <taxon>Magnoliopsida</taxon>
        <taxon>eudicotyledons</taxon>
        <taxon>Gunneridae</taxon>
        <taxon>Pentapetalae</taxon>
        <taxon>rosids</taxon>
        <taxon>fabids</taxon>
        <taxon>Fabales</taxon>
        <taxon>Quillajaceae</taxon>
        <taxon>Quillaja</taxon>
    </lineage>
</organism>
<proteinExistence type="predicted"/>